<feature type="transmembrane region" description="Helical" evidence="1">
    <location>
        <begin position="36"/>
        <end position="56"/>
    </location>
</feature>
<dbReference type="OrthoDB" id="7410894at2"/>
<dbReference type="EMBL" id="CP031357">
    <property type="protein sequence ID" value="AXK42238.1"/>
    <property type="molecule type" value="Genomic_DNA"/>
</dbReference>
<organism evidence="2 3">
    <name type="scientific">Erythrobacter aureus</name>
    <dbReference type="NCBI Taxonomy" id="2182384"/>
    <lineage>
        <taxon>Bacteria</taxon>
        <taxon>Pseudomonadati</taxon>
        <taxon>Pseudomonadota</taxon>
        <taxon>Alphaproteobacteria</taxon>
        <taxon>Sphingomonadales</taxon>
        <taxon>Erythrobacteraceae</taxon>
        <taxon>Erythrobacter/Porphyrobacter group</taxon>
        <taxon>Erythrobacter</taxon>
    </lineage>
</organism>
<sequence length="113" mass="11990">MFSSPELAAAMTGLSTKFPRAVNSFVDSRERRIEMFALLLITLFAAAAVVVAGVLADGGLRWWSAFGTLRRELNGENAPLLPSLRPAVPVCGSSTANRFAPARSPTGRVSRAA</sequence>
<evidence type="ECO:0000256" key="1">
    <source>
        <dbReference type="SAM" id="Phobius"/>
    </source>
</evidence>
<name>A0A345YE86_9SPHN</name>
<keyword evidence="1" id="KW-1133">Transmembrane helix</keyword>
<accession>A0A345YE86</accession>
<dbReference type="Proteomes" id="UP000254508">
    <property type="component" value="Chromosome"/>
</dbReference>
<dbReference type="AlphaFoldDB" id="A0A345YE86"/>
<keyword evidence="1" id="KW-0812">Transmembrane</keyword>
<keyword evidence="1" id="KW-0472">Membrane</keyword>
<dbReference type="KEGG" id="err:DVR09_07700"/>
<gene>
    <name evidence="2" type="ORF">DVR09_07700</name>
</gene>
<keyword evidence="3" id="KW-1185">Reference proteome</keyword>
<proteinExistence type="predicted"/>
<evidence type="ECO:0000313" key="2">
    <source>
        <dbReference type="EMBL" id="AXK42238.1"/>
    </source>
</evidence>
<evidence type="ECO:0000313" key="3">
    <source>
        <dbReference type="Proteomes" id="UP000254508"/>
    </source>
</evidence>
<protein>
    <submittedName>
        <fullName evidence="2">Uncharacterized protein</fullName>
    </submittedName>
</protein>
<reference evidence="3" key="1">
    <citation type="submission" date="2018-07" db="EMBL/GenBank/DDBJ databases">
        <title>Genome sequence of Erythrobacter strain YH-07, an antagonistic bacterium isolated from Yellow Sea.</title>
        <authorList>
            <person name="Tang T."/>
            <person name="Liu Q."/>
            <person name="Sun X."/>
        </authorList>
    </citation>
    <scope>NUCLEOTIDE SEQUENCE [LARGE SCALE GENOMIC DNA]</scope>
    <source>
        <strain evidence="3">YH-07</strain>
    </source>
</reference>